<dbReference type="CDD" id="cd00082">
    <property type="entry name" value="HisKA"/>
    <property type="match status" value="1"/>
</dbReference>
<evidence type="ECO:0000256" key="2">
    <source>
        <dbReference type="ARBA" id="ARBA00004429"/>
    </source>
</evidence>
<evidence type="ECO:0000256" key="8">
    <source>
        <dbReference type="ARBA" id="ARBA00022692"/>
    </source>
</evidence>
<gene>
    <name evidence="25" type="primary">rcsC_11</name>
    <name evidence="25" type="ORF">DSM104443_01717</name>
</gene>
<feature type="transmembrane region" description="Helical" evidence="21">
    <location>
        <begin position="223"/>
        <end position="243"/>
    </location>
</feature>
<evidence type="ECO:0000256" key="13">
    <source>
        <dbReference type="ARBA" id="ARBA00023012"/>
    </source>
</evidence>
<protein>
    <recommendedName>
        <fullName evidence="17">Sensory/regulatory protein RpfC</fullName>
        <ecNumber evidence="3">2.7.13.3</ecNumber>
    </recommendedName>
    <alternativeName>
        <fullName evidence="18">Virulence sensor protein BvgS</fullName>
    </alternativeName>
</protein>
<dbReference type="PROSITE" id="PS50894">
    <property type="entry name" value="HPT"/>
    <property type="match status" value="1"/>
</dbReference>
<keyword evidence="12 21" id="KW-1133">Transmembrane helix</keyword>
<dbReference type="EC" id="2.7.13.3" evidence="3"/>
<dbReference type="InterPro" id="IPR001789">
    <property type="entry name" value="Sig_transdc_resp-reg_receiver"/>
</dbReference>
<dbReference type="GO" id="GO:0005886">
    <property type="term" value="C:plasma membrane"/>
    <property type="evidence" value="ECO:0007669"/>
    <property type="project" value="UniProtKB-SubCell"/>
</dbReference>
<evidence type="ECO:0000256" key="4">
    <source>
        <dbReference type="ARBA" id="ARBA00022475"/>
    </source>
</evidence>
<organism evidence="25 26">
    <name type="scientific">Usitatibacter rugosus</name>
    <dbReference type="NCBI Taxonomy" id="2732067"/>
    <lineage>
        <taxon>Bacteria</taxon>
        <taxon>Pseudomonadati</taxon>
        <taxon>Pseudomonadota</taxon>
        <taxon>Betaproteobacteria</taxon>
        <taxon>Nitrosomonadales</taxon>
        <taxon>Usitatibacteraceae</taxon>
        <taxon>Usitatibacter</taxon>
    </lineage>
</organism>
<evidence type="ECO:0000256" key="6">
    <source>
        <dbReference type="ARBA" id="ARBA00022553"/>
    </source>
</evidence>
<dbReference type="PROSITE" id="PS50110">
    <property type="entry name" value="RESPONSE_REGULATORY"/>
    <property type="match status" value="1"/>
</dbReference>
<dbReference type="SMART" id="SM00448">
    <property type="entry name" value="REC"/>
    <property type="match status" value="1"/>
</dbReference>
<feature type="transmembrane region" description="Helical" evidence="21">
    <location>
        <begin position="249"/>
        <end position="271"/>
    </location>
</feature>
<proteinExistence type="predicted"/>
<feature type="transmembrane region" description="Helical" evidence="21">
    <location>
        <begin position="79"/>
        <end position="98"/>
    </location>
</feature>
<feature type="transmembrane region" description="Helical" evidence="21">
    <location>
        <begin position="156"/>
        <end position="178"/>
    </location>
</feature>
<dbReference type="Pfam" id="PF02518">
    <property type="entry name" value="HATPase_c"/>
    <property type="match status" value="1"/>
</dbReference>
<dbReference type="InterPro" id="IPR003594">
    <property type="entry name" value="HATPase_dom"/>
</dbReference>
<dbReference type="AlphaFoldDB" id="A0A6M4GTK6"/>
<feature type="domain" description="HPt" evidence="24">
    <location>
        <begin position="719"/>
        <end position="816"/>
    </location>
</feature>
<dbReference type="Pfam" id="PF00072">
    <property type="entry name" value="Response_reg"/>
    <property type="match status" value="1"/>
</dbReference>
<evidence type="ECO:0000313" key="26">
    <source>
        <dbReference type="Proteomes" id="UP000501534"/>
    </source>
</evidence>
<dbReference type="GO" id="GO:0005524">
    <property type="term" value="F:ATP binding"/>
    <property type="evidence" value="ECO:0007669"/>
    <property type="project" value="UniProtKB-KW"/>
</dbReference>
<dbReference type="InterPro" id="IPR008207">
    <property type="entry name" value="Sig_transdc_His_kin_Hpt_dom"/>
</dbReference>
<dbReference type="GO" id="GO:0000155">
    <property type="term" value="F:phosphorelay sensor kinase activity"/>
    <property type="evidence" value="ECO:0007669"/>
    <property type="project" value="InterPro"/>
</dbReference>
<keyword evidence="9" id="KW-0547">Nucleotide-binding</keyword>
<dbReference type="SUPFAM" id="SSF55874">
    <property type="entry name" value="ATPase domain of HSP90 chaperone/DNA topoisomerase II/histidine kinase"/>
    <property type="match status" value="1"/>
</dbReference>
<dbReference type="InterPro" id="IPR003661">
    <property type="entry name" value="HisK_dim/P_dom"/>
</dbReference>
<dbReference type="InterPro" id="IPR033424">
    <property type="entry name" value="MASE4"/>
</dbReference>
<dbReference type="Gene3D" id="3.40.50.2300">
    <property type="match status" value="1"/>
</dbReference>
<evidence type="ECO:0000313" key="25">
    <source>
        <dbReference type="EMBL" id="QJR10650.1"/>
    </source>
</evidence>
<feature type="transmembrane region" description="Helical" evidence="21">
    <location>
        <begin position="190"/>
        <end position="211"/>
    </location>
</feature>
<dbReference type="Proteomes" id="UP000501534">
    <property type="component" value="Chromosome"/>
</dbReference>
<dbReference type="CDD" id="cd00088">
    <property type="entry name" value="HPT"/>
    <property type="match status" value="1"/>
</dbReference>
<dbReference type="Gene3D" id="3.30.565.10">
    <property type="entry name" value="Histidine kinase-like ATPase, C-terminal domain"/>
    <property type="match status" value="1"/>
</dbReference>
<evidence type="ECO:0000259" key="24">
    <source>
        <dbReference type="PROSITE" id="PS50894"/>
    </source>
</evidence>
<dbReference type="SMART" id="SM00388">
    <property type="entry name" value="HisKA"/>
    <property type="match status" value="1"/>
</dbReference>
<dbReference type="InterPro" id="IPR004358">
    <property type="entry name" value="Sig_transdc_His_kin-like_C"/>
</dbReference>
<dbReference type="InterPro" id="IPR036097">
    <property type="entry name" value="HisK_dim/P_sf"/>
</dbReference>
<keyword evidence="13" id="KW-0902">Two-component regulatory system</keyword>
<dbReference type="PANTHER" id="PTHR43047">
    <property type="entry name" value="TWO-COMPONENT HISTIDINE PROTEIN KINASE"/>
    <property type="match status" value="1"/>
</dbReference>
<dbReference type="CDD" id="cd16922">
    <property type="entry name" value="HATPase_EvgS-ArcB-TorS-like"/>
    <property type="match status" value="1"/>
</dbReference>
<dbReference type="EMBL" id="CP053069">
    <property type="protein sequence ID" value="QJR10650.1"/>
    <property type="molecule type" value="Genomic_DNA"/>
</dbReference>
<evidence type="ECO:0000259" key="23">
    <source>
        <dbReference type="PROSITE" id="PS50110"/>
    </source>
</evidence>
<dbReference type="InterPro" id="IPR036641">
    <property type="entry name" value="HPT_dom_sf"/>
</dbReference>
<keyword evidence="6 20" id="KW-0597">Phosphoprotein</keyword>
<keyword evidence="8 21" id="KW-0812">Transmembrane</keyword>
<evidence type="ECO:0000256" key="14">
    <source>
        <dbReference type="ARBA" id="ARBA00023136"/>
    </source>
</evidence>
<feature type="modified residue" description="Phosphohistidine" evidence="19">
    <location>
        <position position="758"/>
    </location>
</feature>
<feature type="transmembrane region" description="Helical" evidence="21">
    <location>
        <begin position="19"/>
        <end position="38"/>
    </location>
</feature>
<dbReference type="Gene3D" id="1.20.120.160">
    <property type="entry name" value="HPT domain"/>
    <property type="match status" value="1"/>
</dbReference>
<dbReference type="PANTHER" id="PTHR43047:SF64">
    <property type="entry name" value="HISTIDINE KINASE CONTAINING CHEY-HOMOLOGOUS RECEIVER DOMAIN AND PAS DOMAIN-RELATED"/>
    <property type="match status" value="1"/>
</dbReference>
<evidence type="ECO:0000256" key="21">
    <source>
        <dbReference type="SAM" id="Phobius"/>
    </source>
</evidence>
<comment type="catalytic activity">
    <reaction evidence="1">
        <text>ATP + protein L-histidine = ADP + protein N-phospho-L-histidine.</text>
        <dbReference type="EC" id="2.7.13.3"/>
    </reaction>
</comment>
<dbReference type="FunFam" id="1.10.287.130:FF:000002">
    <property type="entry name" value="Two-component osmosensing histidine kinase"/>
    <property type="match status" value="1"/>
</dbReference>
<dbReference type="FunFam" id="3.30.565.10:FF:000010">
    <property type="entry name" value="Sensor histidine kinase RcsC"/>
    <property type="match status" value="1"/>
</dbReference>
<evidence type="ECO:0000256" key="18">
    <source>
        <dbReference type="ARBA" id="ARBA00070152"/>
    </source>
</evidence>
<feature type="domain" description="Histidine kinase" evidence="22">
    <location>
        <begin position="300"/>
        <end position="521"/>
    </location>
</feature>
<dbReference type="RefSeq" id="WP_171091320.1">
    <property type="nucleotide sequence ID" value="NZ_CP053069.1"/>
</dbReference>
<feature type="transmembrane region" description="Helical" evidence="21">
    <location>
        <begin position="118"/>
        <end position="136"/>
    </location>
</feature>
<feature type="transmembrane region" description="Helical" evidence="21">
    <location>
        <begin position="44"/>
        <end position="67"/>
    </location>
</feature>
<dbReference type="SUPFAM" id="SSF52172">
    <property type="entry name" value="CheY-like"/>
    <property type="match status" value="1"/>
</dbReference>
<dbReference type="InterPro" id="IPR011006">
    <property type="entry name" value="CheY-like_superfamily"/>
</dbReference>
<dbReference type="Pfam" id="PF00512">
    <property type="entry name" value="HisKA"/>
    <property type="match status" value="1"/>
</dbReference>
<evidence type="ECO:0000256" key="16">
    <source>
        <dbReference type="ARBA" id="ARBA00064003"/>
    </source>
</evidence>
<evidence type="ECO:0000256" key="10">
    <source>
        <dbReference type="ARBA" id="ARBA00022777"/>
    </source>
</evidence>
<name>A0A6M4GTK6_9PROT</name>
<evidence type="ECO:0000256" key="11">
    <source>
        <dbReference type="ARBA" id="ARBA00022840"/>
    </source>
</evidence>
<evidence type="ECO:0000256" key="20">
    <source>
        <dbReference type="PROSITE-ProRule" id="PRU00169"/>
    </source>
</evidence>
<sequence length="816" mass="87434">MGAHASISSLTAGERQRRLAILATALTVIVFFALLPFAKVQLAVVPAFIPGYQSALVVSDLITSVLLYSQALFMRSRALIVLASGYSFTAAITLVHALTYPDVFSQTGLLGAGPQTTAWLYMFWHGGFPAFVLLYVHLELKGRGSARAAGSFRPVVASSLAVTAALVAVCAFVATAAHDSLVPLISGRRYTPAMLGVVTLVWSLSFAALAALWRARPHSVLDVWLMVVMVAWIFDIGLSAVLNGGRYDLGFYAGRLYGLVAATVVLVALLVEGAKLHGKLVRAHGVAVAADAAKSTFVATMSHEIRTPLNGVLGMLELLALTPLDKEQRTTVGVVRESGRTLLRIIDDILDFSKIEAGKLELRPEPASVRDLVERVFNIFSGNASSKGLILRRAVDPRISPSVWVDPVRLQQTLNNLVSNAIKFTHSGSVEIRADLVERRDAEDIVRFMVIDTGEGIPEAELGRLFKPFSQVSIEGAPRVGGTGLGLVICRRLTHLLKGTIDLKSEVGVGTEVSVTLPLPISATPAPAASESGFIAPPAARPAPTLEQAEKEGTLLLIVDDHPINRVVLVKQANALGYAAETAEDGLEGLDQWSTGRFAAVITDCHMPELSGYEFARAIRDCEKRHGHPRTPVIACTANALAGEAEKCLAVGMDDYLSKPVALGELAKKLKAWVPLPPAAAAEEPVAKASPGVASAANAPDSEAPAIDPLLLDEIASGDSGLAREVLSRFGTYNAQDVATLREAVAQEDARQVRLVLHRIKGSSRTVGATSLARLCETLERADPDQFWNVVRNAMPEFDREVRRLDQHIERMQQHA</sequence>
<comment type="subunit">
    <text evidence="16">At low DSF concentrations, interacts with RpfF.</text>
</comment>
<keyword evidence="5" id="KW-0997">Cell inner membrane</keyword>
<dbReference type="SUPFAM" id="SSF47384">
    <property type="entry name" value="Homodimeric domain of signal transducing histidine kinase"/>
    <property type="match status" value="1"/>
</dbReference>
<evidence type="ECO:0000256" key="9">
    <source>
        <dbReference type="ARBA" id="ARBA00022741"/>
    </source>
</evidence>
<dbReference type="Pfam" id="PF01627">
    <property type="entry name" value="Hpt"/>
    <property type="match status" value="1"/>
</dbReference>
<feature type="domain" description="Response regulatory" evidence="23">
    <location>
        <begin position="555"/>
        <end position="674"/>
    </location>
</feature>
<dbReference type="Gene3D" id="1.10.287.130">
    <property type="match status" value="1"/>
</dbReference>
<evidence type="ECO:0000256" key="1">
    <source>
        <dbReference type="ARBA" id="ARBA00000085"/>
    </source>
</evidence>
<dbReference type="InterPro" id="IPR036890">
    <property type="entry name" value="HATPase_C_sf"/>
</dbReference>
<dbReference type="KEGG" id="uru:DSM104443_01717"/>
<dbReference type="PROSITE" id="PS50109">
    <property type="entry name" value="HIS_KIN"/>
    <property type="match status" value="1"/>
</dbReference>
<dbReference type="Pfam" id="PF17158">
    <property type="entry name" value="MASE4"/>
    <property type="match status" value="1"/>
</dbReference>
<evidence type="ECO:0000256" key="19">
    <source>
        <dbReference type="PROSITE-ProRule" id="PRU00110"/>
    </source>
</evidence>
<reference evidence="25 26" key="1">
    <citation type="submission" date="2020-04" db="EMBL/GenBank/DDBJ databases">
        <title>Usitatibacter rugosus gen. nov., sp. nov. and Usitatibacter palustris sp. nov., novel members of Usitatibacteraceae fam. nov. within the order Nitrosomonadales isolated from soil.</title>
        <authorList>
            <person name="Huber K.J."/>
            <person name="Neumann-Schaal M."/>
            <person name="Geppert A."/>
            <person name="Luckner M."/>
            <person name="Wanner G."/>
            <person name="Overmann J."/>
        </authorList>
    </citation>
    <scope>NUCLEOTIDE SEQUENCE [LARGE SCALE GENOMIC DNA]</scope>
    <source>
        <strain evidence="25 26">0125_3</strain>
    </source>
</reference>
<dbReference type="SMART" id="SM00387">
    <property type="entry name" value="HATPase_c"/>
    <property type="match status" value="1"/>
</dbReference>
<evidence type="ECO:0000256" key="5">
    <source>
        <dbReference type="ARBA" id="ARBA00022519"/>
    </source>
</evidence>
<evidence type="ECO:0000256" key="3">
    <source>
        <dbReference type="ARBA" id="ARBA00012438"/>
    </source>
</evidence>
<dbReference type="PRINTS" id="PR00344">
    <property type="entry name" value="BCTRLSENSOR"/>
</dbReference>
<keyword evidence="10 25" id="KW-0418">Kinase</keyword>
<evidence type="ECO:0000256" key="7">
    <source>
        <dbReference type="ARBA" id="ARBA00022679"/>
    </source>
</evidence>
<evidence type="ECO:0000256" key="17">
    <source>
        <dbReference type="ARBA" id="ARBA00068150"/>
    </source>
</evidence>
<evidence type="ECO:0000259" key="22">
    <source>
        <dbReference type="PROSITE" id="PS50109"/>
    </source>
</evidence>
<evidence type="ECO:0000256" key="15">
    <source>
        <dbReference type="ARBA" id="ARBA00058004"/>
    </source>
</evidence>
<keyword evidence="4" id="KW-1003">Cell membrane</keyword>
<keyword evidence="7 25" id="KW-0808">Transferase</keyword>
<evidence type="ECO:0000256" key="12">
    <source>
        <dbReference type="ARBA" id="ARBA00022989"/>
    </source>
</evidence>
<comment type="subcellular location">
    <subcellularLocation>
        <location evidence="2">Cell inner membrane</location>
        <topology evidence="2">Multi-pass membrane protein</topology>
    </subcellularLocation>
</comment>
<comment type="function">
    <text evidence="15">Member of the two-component regulatory system BvgS/BvgA. Phosphorylates BvgA via a four-step phosphorelay in response to environmental signals.</text>
</comment>
<keyword evidence="14 21" id="KW-0472">Membrane</keyword>
<dbReference type="InterPro" id="IPR005467">
    <property type="entry name" value="His_kinase_dom"/>
</dbReference>
<accession>A0A6M4GTK6</accession>
<dbReference type="CDD" id="cd17546">
    <property type="entry name" value="REC_hyHK_CKI1_RcsC-like"/>
    <property type="match status" value="1"/>
</dbReference>
<feature type="modified residue" description="4-aspartylphosphate" evidence="20">
    <location>
        <position position="604"/>
    </location>
</feature>
<dbReference type="SMART" id="SM00073">
    <property type="entry name" value="HPT"/>
    <property type="match status" value="1"/>
</dbReference>
<keyword evidence="26" id="KW-1185">Reference proteome</keyword>
<dbReference type="SUPFAM" id="SSF47226">
    <property type="entry name" value="Histidine-containing phosphotransfer domain, HPT domain"/>
    <property type="match status" value="1"/>
</dbReference>
<keyword evidence="11" id="KW-0067">ATP-binding</keyword>